<keyword evidence="3" id="KW-1185">Reference proteome</keyword>
<evidence type="ECO:0000313" key="2">
    <source>
        <dbReference type="EMBL" id="REC66546.1"/>
    </source>
</evidence>
<comment type="caution">
    <text evidence="2">The sequence shown here is derived from an EMBL/GenBank/DDBJ whole genome shotgun (WGS) entry which is preliminary data.</text>
</comment>
<sequence length="263" mass="30306">MKKLFTLLLLVFLAKINAQIYSGEVFLRDNSILYLNQVYVTNLNTQKTVLTDYNGHFTVPASPGDVIRFTSIVTERKDIKLTPQLMAQQNLVELKIAYYEIQEIVLSRFKPTGNLRYDVNSIRKEDKSLALKKVIGLPEPKGDGNPPELPVAGLRDGGLTLSLESIYDMLSGERKKKQRYLAYETMNNSVSQIKNYLGKDYFLRFKIPENLIDNFLQFVYTSENIQPYVLAGNFEAIKIPIEKYLPIYQRRLRNSHLQEVISK</sequence>
<gene>
    <name evidence="2" type="ORF">DRF59_11975</name>
</gene>
<dbReference type="AlphaFoldDB" id="A0A3D9CLA0"/>
<accession>A0A3D9CLA0</accession>
<keyword evidence="1" id="KW-0732">Signal</keyword>
<dbReference type="EMBL" id="QNUE01000008">
    <property type="protein sequence ID" value="REC66546.1"/>
    <property type="molecule type" value="Genomic_DNA"/>
</dbReference>
<proteinExistence type="predicted"/>
<evidence type="ECO:0008006" key="4">
    <source>
        <dbReference type="Google" id="ProtNLM"/>
    </source>
</evidence>
<evidence type="ECO:0000313" key="3">
    <source>
        <dbReference type="Proteomes" id="UP000256769"/>
    </source>
</evidence>
<dbReference type="OrthoDB" id="1271345at2"/>
<evidence type="ECO:0000256" key="1">
    <source>
        <dbReference type="SAM" id="SignalP"/>
    </source>
</evidence>
<dbReference type="RefSeq" id="WP_115960123.1">
    <property type="nucleotide sequence ID" value="NZ_CBCRVL010000013.1"/>
</dbReference>
<name>A0A3D9CLA0_9FLAO</name>
<organism evidence="2 3">
    <name type="scientific">Chryseobacterium flavum</name>
    <dbReference type="NCBI Taxonomy" id="415851"/>
    <lineage>
        <taxon>Bacteria</taxon>
        <taxon>Pseudomonadati</taxon>
        <taxon>Bacteroidota</taxon>
        <taxon>Flavobacteriia</taxon>
        <taxon>Flavobacteriales</taxon>
        <taxon>Weeksellaceae</taxon>
        <taxon>Chryseobacterium group</taxon>
        <taxon>Chryseobacterium</taxon>
    </lineage>
</organism>
<feature type="signal peptide" evidence="1">
    <location>
        <begin position="1"/>
        <end position="18"/>
    </location>
</feature>
<reference evidence="2 3" key="1">
    <citation type="journal article" date="2007" name="Int. J. Syst. Evol. Microbiol.">
        <title>Chryseobacterium flavum sp. nov., isolated from polluted soil.</title>
        <authorList>
            <person name="Zhou Y."/>
            <person name="Dong J."/>
            <person name="Wang X."/>
            <person name="Huang X."/>
            <person name="Zhang K.Y."/>
            <person name="Zhang Y.Q."/>
            <person name="Guo Y.F."/>
            <person name="Lai R."/>
            <person name="Li W.J."/>
        </authorList>
    </citation>
    <scope>NUCLEOTIDE SEQUENCE [LARGE SCALE GENOMIC DNA]</scope>
    <source>
        <strain evidence="2 3">KCTC 12877</strain>
    </source>
</reference>
<protein>
    <recommendedName>
        <fullName evidence="4">Carboxypeptidase-like regulatory domain-containing protein</fullName>
    </recommendedName>
</protein>
<dbReference type="Proteomes" id="UP000256769">
    <property type="component" value="Unassembled WGS sequence"/>
</dbReference>
<feature type="chain" id="PRO_5017603649" description="Carboxypeptidase-like regulatory domain-containing protein" evidence="1">
    <location>
        <begin position="19"/>
        <end position="263"/>
    </location>
</feature>